<evidence type="ECO:0000256" key="1">
    <source>
        <dbReference type="ARBA" id="ARBA00004906"/>
    </source>
</evidence>
<feature type="signal peptide" evidence="5">
    <location>
        <begin position="1"/>
        <end position="25"/>
    </location>
</feature>
<keyword evidence="2" id="KW-0677">Repeat</keyword>
<proteinExistence type="predicted"/>
<evidence type="ECO:0000313" key="7">
    <source>
        <dbReference type="EMBL" id="RUQ84387.1"/>
    </source>
</evidence>
<comment type="pathway">
    <text evidence="1">Protein modification; protein ubiquitination.</text>
</comment>
<name>A0ABY0C5Q1_9MICO</name>
<dbReference type="Pfam" id="PF13229">
    <property type="entry name" value="Beta_helix"/>
    <property type="match status" value="1"/>
</dbReference>
<feature type="compositionally biased region" description="Pro residues" evidence="4">
    <location>
        <begin position="295"/>
        <end position="308"/>
    </location>
</feature>
<keyword evidence="5" id="KW-0732">Signal</keyword>
<dbReference type="InterPro" id="IPR051550">
    <property type="entry name" value="SCF-Subunits/Alg-Epimerases"/>
</dbReference>
<dbReference type="InterPro" id="IPR011050">
    <property type="entry name" value="Pectin_lyase_fold/virulence"/>
</dbReference>
<dbReference type="InterPro" id="IPR022441">
    <property type="entry name" value="Para_beta_helix_rpt-2"/>
</dbReference>
<feature type="compositionally biased region" description="Low complexity" evidence="4">
    <location>
        <begin position="255"/>
        <end position="294"/>
    </location>
</feature>
<dbReference type="InterPro" id="IPR039448">
    <property type="entry name" value="Beta_helix"/>
</dbReference>
<dbReference type="PANTHER" id="PTHR22990:SF15">
    <property type="entry name" value="F-BOX ONLY PROTEIN 10"/>
    <property type="match status" value="1"/>
</dbReference>
<dbReference type="PANTHER" id="PTHR22990">
    <property type="entry name" value="F-BOX ONLY PROTEIN"/>
    <property type="match status" value="1"/>
</dbReference>
<evidence type="ECO:0000256" key="5">
    <source>
        <dbReference type="SAM" id="SignalP"/>
    </source>
</evidence>
<dbReference type="SUPFAM" id="SSF51126">
    <property type="entry name" value="Pectin lyase-like"/>
    <property type="match status" value="1"/>
</dbReference>
<evidence type="ECO:0000259" key="6">
    <source>
        <dbReference type="Pfam" id="PF13229"/>
    </source>
</evidence>
<protein>
    <submittedName>
        <fullName evidence="7">Right-handed parallel beta-helix repeat-containing protein</fullName>
    </submittedName>
</protein>
<dbReference type="InterPro" id="IPR012334">
    <property type="entry name" value="Pectin_lyas_fold"/>
</dbReference>
<evidence type="ECO:0000256" key="4">
    <source>
        <dbReference type="SAM" id="MobiDB-lite"/>
    </source>
</evidence>
<dbReference type="SMART" id="SM00710">
    <property type="entry name" value="PbH1"/>
    <property type="match status" value="6"/>
</dbReference>
<dbReference type="InterPro" id="IPR006626">
    <property type="entry name" value="PbH1"/>
</dbReference>
<evidence type="ECO:0000256" key="2">
    <source>
        <dbReference type="ARBA" id="ARBA00022737"/>
    </source>
</evidence>
<sequence>MRRTKARTYRAALAITAMAAVGALAVTDLAATTSDASAATWVTGDRIAADDFSRTVSKGLGTADAGGAYTSATTSGLSVKDGAAAFALPQGAARNALLTSVSTPDVESRVTVVVPSLPSGGNGVYVALQARSDGKSFYRTTLRITPSGSAGLSLSRANGSTASQVGLASEKIVATGLKAGSRITLALRVHGTTSVEVASRAWVDGSSTPAWQRTATDTSSKRIASGGIGLWTYLSGLSKPYTVRLDGLSASRLVPQTAPAPTTQPTSTPTTSASPTPSPTSTPTTTPTPTTAPTTPAPTPTTPAPTPTSPSTGDRGAAPIGTTNYSVPSGAIFVSSSATSSGNGSKSSPYSSVERAIAAAPSGATIVIRGGSYHETVEIPSSKRLTVQSYPGEAVWFDGSEQVSKWSKSSTGWTSTGYDVDLDSGIQSEGAPDNDATAIRFLDPAYPLAAHPDQVWIGGTELTQVGSESAVKAGTFFVDKGRDRLVIGSDPSGKTVTSSTLQKAMKITGDGSVVRGIGFTKYGTSVWQNGAVTAQADNVLLENVVITDNATNGISSWGTGVTYNKVTLTKNGMLGGGTNAADNFSMTNSYVGQNNTERFNRMPVSGGFKVTRSRNVTFTNNDFIGNMTAGLWLDESVYNGVVTGNRSLDNGSTGIILEISDTMKVANNLISGNGRYGLWIGNTGNVQVWNNTITDNAMAPLQFSMDKRRQTNLSQAGHDRRQKLPDMTVPWIISNVTVSNNIISANGGGCIVCVDDNTKQMTAEAMGISLNGNLYERESEYSPTTLVRWGQGKAKAKTFSDLAEFTAATGHDKASALSEGRDLFNANLSLTSAGKSAVATVVPRGLPSSIAALIGQLLGKTPSAVGSTLTR</sequence>
<reference evidence="7 8" key="1">
    <citation type="submission" date="2018-12" db="EMBL/GenBank/DDBJ databases">
        <authorList>
            <person name="hu s."/>
            <person name="Xu Y."/>
            <person name="Xu B."/>
            <person name="Li F."/>
        </authorList>
    </citation>
    <scope>NUCLEOTIDE SEQUENCE [LARGE SCALE GENOMIC DNA]</scope>
    <source>
        <strain evidence="7 8">KSW2-17</strain>
    </source>
</reference>
<gene>
    <name evidence="7" type="ORF">ELQ93_16440</name>
</gene>
<dbReference type="NCBIfam" id="TIGR03804">
    <property type="entry name" value="para_beta_helix"/>
    <property type="match status" value="1"/>
</dbReference>
<comment type="caution">
    <text evidence="7">The sequence shown here is derived from an EMBL/GenBank/DDBJ whole genome shotgun (WGS) entry which is preliminary data.</text>
</comment>
<feature type="chain" id="PRO_5046406151" evidence="5">
    <location>
        <begin position="26"/>
        <end position="871"/>
    </location>
</feature>
<evidence type="ECO:0000313" key="8">
    <source>
        <dbReference type="Proteomes" id="UP000268291"/>
    </source>
</evidence>
<keyword evidence="3" id="KW-0833">Ubl conjugation pathway</keyword>
<keyword evidence="8" id="KW-1185">Reference proteome</keyword>
<accession>A0ABY0C5Q1</accession>
<dbReference type="Gene3D" id="2.160.20.10">
    <property type="entry name" value="Single-stranded right-handed beta-helix, Pectin lyase-like"/>
    <property type="match status" value="2"/>
</dbReference>
<organism evidence="7 8">
    <name type="scientific">Labedella gwakjiensis</name>
    <dbReference type="NCBI Taxonomy" id="390269"/>
    <lineage>
        <taxon>Bacteria</taxon>
        <taxon>Bacillati</taxon>
        <taxon>Actinomycetota</taxon>
        <taxon>Actinomycetes</taxon>
        <taxon>Micrococcales</taxon>
        <taxon>Microbacteriaceae</taxon>
        <taxon>Labedella</taxon>
    </lineage>
</organism>
<feature type="region of interest" description="Disordered" evidence="4">
    <location>
        <begin position="255"/>
        <end position="326"/>
    </location>
</feature>
<evidence type="ECO:0000256" key="3">
    <source>
        <dbReference type="ARBA" id="ARBA00022786"/>
    </source>
</evidence>
<dbReference type="RefSeq" id="WP_106562114.1">
    <property type="nucleotide sequence ID" value="NZ_PYAU01000001.1"/>
</dbReference>
<dbReference type="EMBL" id="RZGY01000003">
    <property type="protein sequence ID" value="RUQ84387.1"/>
    <property type="molecule type" value="Genomic_DNA"/>
</dbReference>
<feature type="domain" description="Right handed beta helix" evidence="6">
    <location>
        <begin position="530"/>
        <end position="693"/>
    </location>
</feature>
<dbReference type="Proteomes" id="UP000268291">
    <property type="component" value="Unassembled WGS sequence"/>
</dbReference>